<dbReference type="Gene3D" id="3.40.50.1000">
    <property type="entry name" value="HAD superfamily/HAD-like"/>
    <property type="match status" value="1"/>
</dbReference>
<dbReference type="Pfam" id="PF13419">
    <property type="entry name" value="HAD_2"/>
    <property type="match status" value="1"/>
</dbReference>
<comment type="caution">
    <text evidence="1">The sequence shown here is derived from an EMBL/GenBank/DDBJ whole genome shotgun (WGS) entry which is preliminary data.</text>
</comment>
<dbReference type="InterPro" id="IPR023198">
    <property type="entry name" value="PGP-like_dom2"/>
</dbReference>
<dbReference type="InterPro" id="IPR006439">
    <property type="entry name" value="HAD-SF_hydro_IA"/>
</dbReference>
<dbReference type="NCBIfam" id="TIGR01509">
    <property type="entry name" value="HAD-SF-IA-v3"/>
    <property type="match status" value="1"/>
</dbReference>
<protein>
    <submittedName>
        <fullName evidence="1">HAD family hydrolase</fullName>
    </submittedName>
</protein>
<dbReference type="InterPro" id="IPR051806">
    <property type="entry name" value="HAD-like_SPP"/>
</dbReference>
<dbReference type="SFLD" id="SFLDS00003">
    <property type="entry name" value="Haloacid_Dehalogenase"/>
    <property type="match status" value="1"/>
</dbReference>
<organism evidence="1 2">
    <name type="scientific">Pedobacter ureilyticus</name>
    <dbReference type="NCBI Taxonomy" id="1393051"/>
    <lineage>
        <taxon>Bacteria</taxon>
        <taxon>Pseudomonadati</taxon>
        <taxon>Bacteroidota</taxon>
        <taxon>Sphingobacteriia</taxon>
        <taxon>Sphingobacteriales</taxon>
        <taxon>Sphingobacteriaceae</taxon>
        <taxon>Pedobacter</taxon>
    </lineage>
</organism>
<dbReference type="SFLD" id="SFLDG01135">
    <property type="entry name" value="C1.5.6:_HAD__Beta-PGM__Phospha"/>
    <property type="match status" value="1"/>
</dbReference>
<dbReference type="InterPro" id="IPR041492">
    <property type="entry name" value="HAD_2"/>
</dbReference>
<dbReference type="Gene3D" id="1.10.150.240">
    <property type="entry name" value="Putative phosphatase, domain 2"/>
    <property type="match status" value="1"/>
</dbReference>
<dbReference type="RefSeq" id="WP_138722799.1">
    <property type="nucleotide sequence ID" value="NZ_SSHJ02000006.1"/>
</dbReference>
<evidence type="ECO:0000313" key="2">
    <source>
        <dbReference type="Proteomes" id="UP001517247"/>
    </source>
</evidence>
<dbReference type="PANTHER" id="PTHR43481:SF4">
    <property type="entry name" value="GLYCEROL-1-PHOSPHATE PHOSPHOHYDROLASE 1-RELATED"/>
    <property type="match status" value="1"/>
</dbReference>
<dbReference type="SUPFAM" id="SSF56784">
    <property type="entry name" value="HAD-like"/>
    <property type="match status" value="1"/>
</dbReference>
<accession>A0ABW9J796</accession>
<name>A0ABW9J796_9SPHI</name>
<dbReference type="Proteomes" id="UP001517247">
    <property type="component" value="Unassembled WGS sequence"/>
</dbReference>
<dbReference type="EMBL" id="SSHJ02000006">
    <property type="protein sequence ID" value="MFN0255668.1"/>
    <property type="molecule type" value="Genomic_DNA"/>
</dbReference>
<dbReference type="InterPro" id="IPR036412">
    <property type="entry name" value="HAD-like_sf"/>
</dbReference>
<sequence length="203" mass="22089">MDSKHLEKLEILTKRTEGEYQAFLYDCDGTLADNMMAHKLAYEEVAANYGIGLDLNMIDEFAGMPTAVFAKEITKRYGVDLPDTFASEKSQIFIDKYIEKTQPISYVAEHLKNHVGKVKIAVVSGGSRKTVTKTLTVLGLIDLIDVMVCAGETSKGKPAPDPFLAAAEALGVAPEKCIVFEDADLGVQGAIAAGMDWVRIDKI</sequence>
<dbReference type="InterPro" id="IPR023214">
    <property type="entry name" value="HAD_sf"/>
</dbReference>
<dbReference type="GO" id="GO:0016787">
    <property type="term" value="F:hydrolase activity"/>
    <property type="evidence" value="ECO:0007669"/>
    <property type="project" value="UniProtKB-KW"/>
</dbReference>
<keyword evidence="2" id="KW-1185">Reference proteome</keyword>
<reference evidence="1 2" key="1">
    <citation type="submission" date="2024-12" db="EMBL/GenBank/DDBJ databases">
        <authorList>
            <person name="Hu S."/>
        </authorList>
    </citation>
    <scope>NUCLEOTIDE SEQUENCE [LARGE SCALE GENOMIC DNA]</scope>
    <source>
        <strain evidence="1 2">THG-T11</strain>
    </source>
</reference>
<gene>
    <name evidence="1" type="ORF">E6A44_008800</name>
</gene>
<dbReference type="SFLD" id="SFLDG01129">
    <property type="entry name" value="C1.5:_HAD__Beta-PGM__Phosphata"/>
    <property type="match status" value="1"/>
</dbReference>
<dbReference type="CDD" id="cd07505">
    <property type="entry name" value="HAD_BPGM-like"/>
    <property type="match status" value="1"/>
</dbReference>
<proteinExistence type="predicted"/>
<keyword evidence="1" id="KW-0378">Hydrolase</keyword>
<dbReference type="PANTHER" id="PTHR43481">
    <property type="entry name" value="FRUCTOSE-1-PHOSPHATE PHOSPHATASE"/>
    <property type="match status" value="1"/>
</dbReference>
<evidence type="ECO:0000313" key="1">
    <source>
        <dbReference type="EMBL" id="MFN0255668.1"/>
    </source>
</evidence>